<dbReference type="CDD" id="cd06257">
    <property type="entry name" value="DnaJ"/>
    <property type="match status" value="1"/>
</dbReference>
<evidence type="ECO:0000259" key="2">
    <source>
        <dbReference type="PROSITE" id="PS50076"/>
    </source>
</evidence>
<dbReference type="RefSeq" id="XP_024081610.1">
    <property type="nucleotide sequence ID" value="XM_024225842.1"/>
</dbReference>
<dbReference type="Pfam" id="PF00226">
    <property type="entry name" value="DnaJ"/>
    <property type="match status" value="1"/>
</dbReference>
<dbReference type="GO" id="GO:0030544">
    <property type="term" value="F:Hsp70 protein binding"/>
    <property type="evidence" value="ECO:0007669"/>
    <property type="project" value="InterPro"/>
</dbReference>
<dbReference type="InterPro" id="IPR018253">
    <property type="entry name" value="DnaJ_domain_CS"/>
</dbReference>
<dbReference type="GO" id="GO:0051082">
    <property type="term" value="F:unfolded protein binding"/>
    <property type="evidence" value="ECO:0007669"/>
    <property type="project" value="InterPro"/>
</dbReference>
<feature type="domain" description="J" evidence="2">
    <location>
        <begin position="3"/>
        <end position="69"/>
    </location>
</feature>
<name>A0A8I6S3L8_CIMLE</name>
<dbReference type="EnsemblMetazoa" id="XM_014397295.2">
    <property type="protein sequence ID" value="XP_014252781.1"/>
    <property type="gene ID" value="LOC106668483"/>
</dbReference>
<dbReference type="OMA" id="HHRFRSP"/>
<dbReference type="GeneID" id="106668483"/>
<keyword evidence="4" id="KW-1185">Reference proteome</keyword>
<dbReference type="PROSITE" id="PS00636">
    <property type="entry name" value="DNAJ_1"/>
    <property type="match status" value="1"/>
</dbReference>
<dbReference type="PROSITE" id="PS50076">
    <property type="entry name" value="DNAJ_2"/>
    <property type="match status" value="1"/>
</dbReference>
<keyword evidence="1" id="KW-0143">Chaperone</keyword>
<protein>
    <recommendedName>
        <fullName evidence="2">J domain-containing protein</fullName>
    </recommendedName>
</protein>
<dbReference type="RefSeq" id="XP_014252781.1">
    <property type="nucleotide sequence ID" value="XM_014397295.2"/>
</dbReference>
<proteinExistence type="predicted"/>
<dbReference type="PANTHER" id="PTHR45168">
    <property type="entry name" value="DNAJ HOMOLOG SUBFAMILY B MEMBER 2"/>
    <property type="match status" value="1"/>
</dbReference>
<evidence type="ECO:0000313" key="3">
    <source>
        <dbReference type="EnsemblMetazoa" id="XP_014252780.1"/>
    </source>
</evidence>
<dbReference type="EnsemblMetazoa" id="XM_024225843.1">
    <property type="protein sequence ID" value="XP_024081611.1"/>
    <property type="gene ID" value="LOC106668483"/>
</dbReference>
<evidence type="ECO:0000256" key="1">
    <source>
        <dbReference type="ARBA" id="ARBA00023186"/>
    </source>
</evidence>
<sequence length="283" mass="32515">MVDYYKVLELTKGCSTADIKKAYRRLALKWHPDKNPDNPEEANKKFKEISEAYEVLSDDGKRKIYDEHKANGKTTNSSGYHHHYYHHHHSKPRTSPFRSFFHTPFHRFFDKKRRMYDQYGREGLNDRMPRGRSRTFNDADDLEGLFGFPFTFRDPEDVFREFFGNSGLFRAHSFDSKRGLKADVGGGRHGMDSLSTIFSPFGFNMGADMFGDNSSFTSFSTSFGSGMGGNVSKRTSTSTRFIDGKKITTKKVVENGKETVMQYENDVLKSKTVNGVKQSLSYR</sequence>
<dbReference type="InterPro" id="IPR036869">
    <property type="entry name" value="J_dom_sf"/>
</dbReference>
<dbReference type="EnsemblMetazoa" id="XM_014397294.2">
    <property type="protein sequence ID" value="XP_014252780.1"/>
    <property type="gene ID" value="LOC106668483"/>
</dbReference>
<dbReference type="PANTHER" id="PTHR45168:SF3">
    <property type="entry name" value="DNAJ HEAT SHOCK PROTEIN FAMILY (HSP40) MEMBER B2"/>
    <property type="match status" value="1"/>
</dbReference>
<dbReference type="OrthoDB" id="10250354at2759"/>
<dbReference type="Proteomes" id="UP000494040">
    <property type="component" value="Unassembled WGS sequence"/>
</dbReference>
<organism evidence="3 4">
    <name type="scientific">Cimex lectularius</name>
    <name type="common">Bed bug</name>
    <name type="synonym">Acanthia lectularia</name>
    <dbReference type="NCBI Taxonomy" id="79782"/>
    <lineage>
        <taxon>Eukaryota</taxon>
        <taxon>Metazoa</taxon>
        <taxon>Ecdysozoa</taxon>
        <taxon>Arthropoda</taxon>
        <taxon>Hexapoda</taxon>
        <taxon>Insecta</taxon>
        <taxon>Pterygota</taxon>
        <taxon>Neoptera</taxon>
        <taxon>Paraneoptera</taxon>
        <taxon>Hemiptera</taxon>
        <taxon>Heteroptera</taxon>
        <taxon>Panheteroptera</taxon>
        <taxon>Cimicomorpha</taxon>
        <taxon>Cimicidae</taxon>
        <taxon>Cimex</taxon>
    </lineage>
</organism>
<dbReference type="InterPro" id="IPR001623">
    <property type="entry name" value="DnaJ_domain"/>
</dbReference>
<dbReference type="KEGG" id="clec:106668483"/>
<dbReference type="RefSeq" id="XP_014252779.1">
    <property type="nucleotide sequence ID" value="XM_014397293.2"/>
</dbReference>
<evidence type="ECO:0000313" key="4">
    <source>
        <dbReference type="Proteomes" id="UP000494040"/>
    </source>
</evidence>
<dbReference type="Gene3D" id="1.10.287.110">
    <property type="entry name" value="DnaJ domain"/>
    <property type="match status" value="1"/>
</dbReference>
<dbReference type="InterPro" id="IPR043183">
    <property type="entry name" value="DNJB2/6-like"/>
</dbReference>
<dbReference type="SUPFAM" id="SSF46565">
    <property type="entry name" value="Chaperone J-domain"/>
    <property type="match status" value="1"/>
</dbReference>
<dbReference type="EnsemblMetazoa" id="XM_014397293.2">
    <property type="protein sequence ID" value="XP_014252779.1"/>
    <property type="gene ID" value="LOC106668483"/>
</dbReference>
<dbReference type="RefSeq" id="XP_024081611.1">
    <property type="nucleotide sequence ID" value="XM_024225843.1"/>
</dbReference>
<dbReference type="EnsemblMetazoa" id="XM_024225842.1">
    <property type="protein sequence ID" value="XP_024081610.1"/>
    <property type="gene ID" value="LOC106668483"/>
</dbReference>
<dbReference type="PRINTS" id="PR00625">
    <property type="entry name" value="JDOMAIN"/>
</dbReference>
<dbReference type="SMART" id="SM00271">
    <property type="entry name" value="DnaJ"/>
    <property type="match status" value="1"/>
</dbReference>
<dbReference type="RefSeq" id="XP_014252780.1">
    <property type="nucleotide sequence ID" value="XM_014397294.2"/>
</dbReference>
<reference evidence="3" key="1">
    <citation type="submission" date="2022-01" db="UniProtKB">
        <authorList>
            <consortium name="EnsemblMetazoa"/>
        </authorList>
    </citation>
    <scope>IDENTIFICATION</scope>
</reference>
<accession>A0A8I6S3L8</accession>
<dbReference type="AlphaFoldDB" id="A0A8I6S3L8"/>